<dbReference type="InterPro" id="IPR017853">
    <property type="entry name" value="GH"/>
</dbReference>
<dbReference type="InterPro" id="IPR013783">
    <property type="entry name" value="Ig-like_fold"/>
</dbReference>
<evidence type="ECO:0000256" key="1">
    <source>
        <dbReference type="ARBA" id="ARBA00007401"/>
    </source>
</evidence>
<evidence type="ECO:0000259" key="5">
    <source>
        <dbReference type="Pfam" id="PF02836"/>
    </source>
</evidence>
<comment type="similarity">
    <text evidence="1">Belongs to the glycosyl hydrolase 2 family.</text>
</comment>
<dbReference type="GO" id="GO:0004553">
    <property type="term" value="F:hydrolase activity, hydrolyzing O-glycosyl compounds"/>
    <property type="evidence" value="ECO:0007669"/>
    <property type="project" value="InterPro"/>
</dbReference>
<feature type="domain" description="Glycosyl hydrolases family 2 sugar binding" evidence="6">
    <location>
        <begin position="55"/>
        <end position="158"/>
    </location>
</feature>
<dbReference type="Gene3D" id="3.20.20.80">
    <property type="entry name" value="Glycosidases"/>
    <property type="match status" value="1"/>
</dbReference>
<proteinExistence type="inferred from homology"/>
<dbReference type="Proteomes" id="UP001139366">
    <property type="component" value="Unassembled WGS sequence"/>
</dbReference>
<dbReference type="InterPro" id="IPR006102">
    <property type="entry name" value="Ig-like_GH2"/>
</dbReference>
<protein>
    <submittedName>
        <fullName evidence="9">DUF4982 domain-containing protein</fullName>
    </submittedName>
</protein>
<dbReference type="SUPFAM" id="SSF49373">
    <property type="entry name" value="Invasin/intimin cell-adhesion fragments"/>
    <property type="match status" value="1"/>
</dbReference>
<dbReference type="SUPFAM" id="SSF51445">
    <property type="entry name" value="(Trans)glycosidases"/>
    <property type="match status" value="1"/>
</dbReference>
<feature type="domain" description="Glycoside hydrolase family 2" evidence="8">
    <location>
        <begin position="717"/>
        <end position="820"/>
    </location>
</feature>
<dbReference type="InterPro" id="IPR040605">
    <property type="entry name" value="Glyco_hydro2_dom5"/>
</dbReference>
<dbReference type="Pfam" id="PF18565">
    <property type="entry name" value="Glyco_hydro2_C5"/>
    <property type="match status" value="1"/>
</dbReference>
<keyword evidence="3" id="KW-0326">Glycosidase</keyword>
<dbReference type="InterPro" id="IPR036156">
    <property type="entry name" value="Beta-gal/glucu_dom_sf"/>
</dbReference>
<dbReference type="InterPro" id="IPR006103">
    <property type="entry name" value="Glyco_hydro_2_cat"/>
</dbReference>
<comment type="caution">
    <text evidence="9">The sequence shown here is derived from an EMBL/GenBank/DDBJ whole genome shotgun (WGS) entry which is preliminary data.</text>
</comment>
<dbReference type="Pfam" id="PF16355">
    <property type="entry name" value="DUF4982"/>
    <property type="match status" value="1"/>
</dbReference>
<dbReference type="InterPro" id="IPR051913">
    <property type="entry name" value="GH2_Domain-Containing"/>
</dbReference>
<evidence type="ECO:0000259" key="8">
    <source>
        <dbReference type="Pfam" id="PF18565"/>
    </source>
</evidence>
<reference evidence="9 10" key="1">
    <citation type="journal article" date="2023" name="Antonie Van Leeuwenhoek">
        <title>Flavobacterium potami sp. nov., a multi-metal resistance genes harbouring bacterium isolated from shallow river silt.</title>
        <authorList>
            <person name="Li S."/>
            <person name="Mao S."/>
            <person name="Mu W."/>
            <person name="Guo B."/>
            <person name="Li C."/>
            <person name="Zhu Q."/>
            <person name="Hou X."/>
            <person name="Zhao Y."/>
            <person name="Wei S."/>
            <person name="Liu H."/>
            <person name="Liu A."/>
        </authorList>
    </citation>
    <scope>NUCLEOTIDE SEQUENCE [LARGE SCALE GENOMIC DNA]</scope>
    <source>
        <strain evidence="9 10">17A</strain>
    </source>
</reference>
<evidence type="ECO:0000313" key="10">
    <source>
        <dbReference type="Proteomes" id="UP001139366"/>
    </source>
</evidence>
<accession>A0A9X1H7G5</accession>
<feature type="domain" description="DUF4982" evidence="7">
    <location>
        <begin position="646"/>
        <end position="704"/>
    </location>
</feature>
<sequence length="824" mass="94065">MALYGCTASKTDGTSSDFNFDWRFKLERAEQAGVNNWEEINLPHDWSATFSFDSIKGEGATGYKVGGIGLYEKDFSLGKESNTLHYILFDGIYNNSEVWLNDQKLGEHPYGYSPFYYDITPYIGDNKNTVKVKVDHSRYADSRWYTGSGIYRNVKLIAKNKLHVPIWGTYITTPAVTKEKSEVNVEVKVKNAFDTTQDFEVVAEILDATNKKVAEETTKLSLNAGKEKELALRTTIANPALWDVNSPNLYHAKITIRQNGRSVDETITTFGVRTIKFDVNTGFYLNGKNMKIKGVCLHHDGGLVGAAVPKDVWRRRFVKLKEAGVNAIRISHNPGSAEFIDLCDEMGFLVQDEFFDEWDNPKDKRLNMKEKSVDYITRGYGEHFQDWAERDLKNTMLRDRNHASIFQWSIGNEIEWTYQRSVDATGFFNMNWDGNYFWSIPPIGPEEIKRRYETSPKEKYNIGETAHKLAKWTREMDTTRYVIANSILPSVSHINGFGDAVDILGYSYRRVMYDYGHKNYPNKIIMGTENLVQWHEWKAILDRPFVSGTFLWTGIDYLGESNKRWPKKGTDSGMLDFAGFEKPSYHMMKSLWNDAPELYIATQTEEKSNYKVDEKTGQPVEKKKGAWETALWVWQDVNEHWEYANGTRTIVEIYSNCDEVELFLNEVSLGKKKLADFEDHIYKWSVPYQKGTLYAKGTHKGKTVQTKLITPSKPHAIKLTTDRTLINADGYQVAHIVAQVVDADGNPIKTFNPEISFTVEGKAKVLGIDNGAVGNVQDFQSNKIVLSQGRCLFIIQSKKDQSSNISIKAKTSNLESNTIKITQK</sequence>
<name>A0A9X1H7G5_9FLAO</name>
<dbReference type="Gene3D" id="2.60.40.10">
    <property type="entry name" value="Immunoglobulins"/>
    <property type="match status" value="3"/>
</dbReference>
<dbReference type="PANTHER" id="PTHR42732:SF1">
    <property type="entry name" value="BETA-MANNOSIDASE"/>
    <property type="match status" value="1"/>
</dbReference>
<dbReference type="Pfam" id="PF02836">
    <property type="entry name" value="Glyco_hydro_2_C"/>
    <property type="match status" value="1"/>
</dbReference>
<keyword evidence="10" id="KW-1185">Reference proteome</keyword>
<dbReference type="Pfam" id="PF02837">
    <property type="entry name" value="Glyco_hydro_2_N"/>
    <property type="match status" value="1"/>
</dbReference>
<keyword evidence="2" id="KW-0378">Hydrolase</keyword>
<dbReference type="GO" id="GO:0005975">
    <property type="term" value="P:carbohydrate metabolic process"/>
    <property type="evidence" value="ECO:0007669"/>
    <property type="project" value="InterPro"/>
</dbReference>
<dbReference type="InterPro" id="IPR008979">
    <property type="entry name" value="Galactose-bd-like_sf"/>
</dbReference>
<evidence type="ECO:0000313" key="9">
    <source>
        <dbReference type="EMBL" id="MBZ4033860.1"/>
    </source>
</evidence>
<dbReference type="EMBL" id="JAINUY010000001">
    <property type="protein sequence ID" value="MBZ4033860.1"/>
    <property type="molecule type" value="Genomic_DNA"/>
</dbReference>
<gene>
    <name evidence="9" type="ORF">K6T82_03725</name>
</gene>
<dbReference type="PRINTS" id="PR00132">
    <property type="entry name" value="GLHYDRLASE2"/>
</dbReference>
<evidence type="ECO:0000259" key="4">
    <source>
        <dbReference type="Pfam" id="PF00703"/>
    </source>
</evidence>
<evidence type="ECO:0000259" key="6">
    <source>
        <dbReference type="Pfam" id="PF02837"/>
    </source>
</evidence>
<dbReference type="Pfam" id="PF00703">
    <property type="entry name" value="Glyco_hydro_2"/>
    <property type="match status" value="1"/>
</dbReference>
<dbReference type="InterPro" id="IPR006104">
    <property type="entry name" value="Glyco_hydro_2_N"/>
</dbReference>
<dbReference type="SUPFAM" id="SSF49303">
    <property type="entry name" value="beta-Galactosidase/glucuronidase domain"/>
    <property type="match status" value="1"/>
</dbReference>
<dbReference type="PANTHER" id="PTHR42732">
    <property type="entry name" value="BETA-GALACTOSIDASE"/>
    <property type="match status" value="1"/>
</dbReference>
<dbReference type="Gene3D" id="2.60.120.260">
    <property type="entry name" value="Galactose-binding domain-like"/>
    <property type="match status" value="1"/>
</dbReference>
<evidence type="ECO:0000259" key="7">
    <source>
        <dbReference type="Pfam" id="PF16355"/>
    </source>
</evidence>
<dbReference type="InterPro" id="IPR032311">
    <property type="entry name" value="DUF4982"/>
</dbReference>
<feature type="domain" description="Glycoside hydrolase family 2 immunoglobulin-like beta-sandwich" evidence="4">
    <location>
        <begin position="168"/>
        <end position="273"/>
    </location>
</feature>
<evidence type="ECO:0000256" key="3">
    <source>
        <dbReference type="ARBA" id="ARBA00023295"/>
    </source>
</evidence>
<dbReference type="SUPFAM" id="SSF49785">
    <property type="entry name" value="Galactose-binding domain-like"/>
    <property type="match status" value="1"/>
</dbReference>
<organism evidence="9 10">
    <name type="scientific">Flavobacterium potami</name>
    <dbReference type="NCBI Taxonomy" id="2872310"/>
    <lineage>
        <taxon>Bacteria</taxon>
        <taxon>Pseudomonadati</taxon>
        <taxon>Bacteroidota</taxon>
        <taxon>Flavobacteriia</taxon>
        <taxon>Flavobacteriales</taxon>
        <taxon>Flavobacteriaceae</taxon>
        <taxon>Flavobacterium</taxon>
    </lineage>
</organism>
<dbReference type="InterPro" id="IPR006101">
    <property type="entry name" value="Glyco_hydro_2"/>
</dbReference>
<feature type="domain" description="Glycoside hydrolase family 2 catalytic" evidence="5">
    <location>
        <begin position="282"/>
        <end position="415"/>
    </location>
</feature>
<dbReference type="InterPro" id="IPR008964">
    <property type="entry name" value="Invasin/intimin_cell_adhesion"/>
</dbReference>
<dbReference type="AlphaFoldDB" id="A0A9X1H7G5"/>
<evidence type="ECO:0000256" key="2">
    <source>
        <dbReference type="ARBA" id="ARBA00022801"/>
    </source>
</evidence>